<comment type="caution">
    <text evidence="1">The sequence shown here is derived from an EMBL/GenBank/DDBJ whole genome shotgun (WGS) entry which is preliminary data.</text>
</comment>
<proteinExistence type="predicted"/>
<dbReference type="Proteomes" id="UP000004095">
    <property type="component" value="Unassembled WGS sequence"/>
</dbReference>
<protein>
    <submittedName>
        <fullName evidence="1">Uncharacterized protein</fullName>
    </submittedName>
</protein>
<gene>
    <name evidence="1" type="ORF">M23134_07839</name>
</gene>
<dbReference type="AlphaFoldDB" id="A1ZLI7"/>
<name>A1ZLI7_MICM2</name>
<sequence>MLSEVRLTGQTGVLEYFLNEKFDPAEKRIRIIHADSTAIIISDARNLVLSDVEAKALVVKDDADIDTTVDFFIKIPNDLAKKYQTIINNEEGNNHPWVLSDSAATSLSDANPLSLYALLDGYQPLIISDETPFILYDLDDISTTRQIRGMVDKYKTSGKTYNLNT</sequence>
<reference evidence="1 2" key="1">
    <citation type="submission" date="2007-01" db="EMBL/GenBank/DDBJ databases">
        <authorList>
            <person name="Haygood M."/>
            <person name="Podell S."/>
            <person name="Anderson C."/>
            <person name="Hopkinson B."/>
            <person name="Roe K."/>
            <person name="Barbeau K."/>
            <person name="Gaasterland T."/>
            <person name="Ferriera S."/>
            <person name="Johnson J."/>
            <person name="Kravitz S."/>
            <person name="Beeson K."/>
            <person name="Sutton G."/>
            <person name="Rogers Y.-H."/>
            <person name="Friedman R."/>
            <person name="Frazier M."/>
            <person name="Venter J.C."/>
        </authorList>
    </citation>
    <scope>NUCLEOTIDE SEQUENCE [LARGE SCALE GENOMIC DNA]</scope>
    <source>
        <strain evidence="1 2">ATCC 23134</strain>
    </source>
</reference>
<keyword evidence="2" id="KW-1185">Reference proteome</keyword>
<organism evidence="1 2">
    <name type="scientific">Microscilla marina ATCC 23134</name>
    <dbReference type="NCBI Taxonomy" id="313606"/>
    <lineage>
        <taxon>Bacteria</taxon>
        <taxon>Pseudomonadati</taxon>
        <taxon>Bacteroidota</taxon>
        <taxon>Cytophagia</taxon>
        <taxon>Cytophagales</taxon>
        <taxon>Microscillaceae</taxon>
        <taxon>Microscilla</taxon>
    </lineage>
</organism>
<evidence type="ECO:0000313" key="1">
    <source>
        <dbReference type="EMBL" id="EAY28741.1"/>
    </source>
</evidence>
<evidence type="ECO:0000313" key="2">
    <source>
        <dbReference type="Proteomes" id="UP000004095"/>
    </source>
</evidence>
<dbReference type="EMBL" id="AAWS01000014">
    <property type="protein sequence ID" value="EAY28741.1"/>
    <property type="molecule type" value="Genomic_DNA"/>
</dbReference>
<accession>A1ZLI7</accession>